<keyword evidence="1" id="KW-0677">Repeat</keyword>
<reference evidence="3" key="1">
    <citation type="submission" date="2018-10" db="EMBL/GenBank/DDBJ databases">
        <title>Hidden diversity of soil giant viruses.</title>
        <authorList>
            <person name="Schulz F."/>
            <person name="Alteio L."/>
            <person name="Goudeau D."/>
            <person name="Ryan E.M."/>
            <person name="Malmstrom R.R."/>
            <person name="Blanchard J."/>
            <person name="Woyke T."/>
        </authorList>
    </citation>
    <scope>NUCLEOTIDE SEQUENCE</scope>
    <source>
        <strain evidence="3">HAV1</strain>
    </source>
</reference>
<dbReference type="PANTHER" id="PTHR24198">
    <property type="entry name" value="ANKYRIN REPEAT AND PROTEIN KINASE DOMAIN-CONTAINING PROTEIN"/>
    <property type="match status" value="1"/>
</dbReference>
<dbReference type="SUPFAM" id="SSF48403">
    <property type="entry name" value="Ankyrin repeat"/>
    <property type="match status" value="1"/>
</dbReference>
<dbReference type="InterPro" id="IPR036770">
    <property type="entry name" value="Ankyrin_rpt-contain_sf"/>
</dbReference>
<dbReference type="SMART" id="SM00248">
    <property type="entry name" value="ANK"/>
    <property type="match status" value="7"/>
</dbReference>
<evidence type="ECO:0000256" key="2">
    <source>
        <dbReference type="ARBA" id="ARBA00023043"/>
    </source>
</evidence>
<dbReference type="EMBL" id="MK072261">
    <property type="protein sequence ID" value="AYV81171.1"/>
    <property type="molecule type" value="Genomic_DNA"/>
</dbReference>
<dbReference type="InterPro" id="IPR002110">
    <property type="entry name" value="Ankyrin_rpt"/>
</dbReference>
<gene>
    <name evidence="3" type="ORF">Harvfovirus19_16</name>
</gene>
<evidence type="ECO:0000256" key="1">
    <source>
        <dbReference type="ARBA" id="ARBA00022737"/>
    </source>
</evidence>
<accession>A0A3G5A4M8</accession>
<evidence type="ECO:0000313" key="3">
    <source>
        <dbReference type="EMBL" id="AYV81171.1"/>
    </source>
</evidence>
<dbReference type="Gene3D" id="1.25.40.20">
    <property type="entry name" value="Ankyrin repeat-containing domain"/>
    <property type="match status" value="2"/>
</dbReference>
<dbReference type="Pfam" id="PF12796">
    <property type="entry name" value="Ank_2"/>
    <property type="match status" value="1"/>
</dbReference>
<dbReference type="PANTHER" id="PTHR24198:SF165">
    <property type="entry name" value="ANKYRIN REPEAT-CONTAINING PROTEIN-RELATED"/>
    <property type="match status" value="1"/>
</dbReference>
<sequence length="412" mass="46770">MAAAAAANEKVMYRSMARDRATKVAFLKIADCFANIDIMAKHKHHRSKVRIRSRLQLAVTMGGDLNLENSEGRTLLLHAVKTWQAEYVEQLCEFKVNLNCKDLNGNSALLLAIDKIKFDIALCLIKNGADVNSQSRNGETPLMRCVTHGNVSIFDKLMEREDIKLDLQNAQGLTALHLVIVHCRRHPNGSHFLERLIERKASMTILDNEKKPPLVKCIEGKNVSALDILMGKMAKTEREAQFHEMTYLAYSVAIGEIDVAIGMIKNHPIDVNAKFGPWENVFPLAVDSNSLPLVKKLVDAGCSFRVCQIRTYALERAFAKGPDPKYDVNITKYIIDKYLELGDMSFMLENHSGNKCSDDVVEFCKKHPDTQMKIRQVYKRDFMLMTDDDHHLMKQFLKLGGRDLIDLFIEYL</sequence>
<name>A0A3G5A4M8_9VIRU</name>
<protein>
    <submittedName>
        <fullName evidence="3">Putative ankyrin repeat domain-containing protein 55</fullName>
    </submittedName>
</protein>
<dbReference type="PROSITE" id="PS50297">
    <property type="entry name" value="ANK_REP_REGION"/>
    <property type="match status" value="1"/>
</dbReference>
<dbReference type="PROSITE" id="PS50088">
    <property type="entry name" value="ANK_REPEAT"/>
    <property type="match status" value="1"/>
</dbReference>
<keyword evidence="2" id="KW-0040">ANK repeat</keyword>
<organism evidence="3">
    <name type="scientific">Harvfovirus sp</name>
    <dbReference type="NCBI Taxonomy" id="2487768"/>
    <lineage>
        <taxon>Viruses</taxon>
        <taxon>Varidnaviria</taxon>
        <taxon>Bamfordvirae</taxon>
        <taxon>Nucleocytoviricota</taxon>
        <taxon>Megaviricetes</taxon>
        <taxon>Imitervirales</taxon>
        <taxon>Mimiviridae</taxon>
        <taxon>Klosneuvirinae</taxon>
    </lineage>
</organism>
<proteinExistence type="predicted"/>